<dbReference type="RefSeq" id="WP_190558816.1">
    <property type="nucleotide sequence ID" value="NZ_JACJQU010000003.1"/>
</dbReference>
<name>A0A926WF62_9NOST</name>
<keyword evidence="2" id="KW-1185">Reference proteome</keyword>
<evidence type="ECO:0000313" key="2">
    <source>
        <dbReference type="Proteomes" id="UP000662185"/>
    </source>
</evidence>
<sequence length="126" mass="14151">MKNNSILKYFLLPLTVGSLLSANFLFTGKSASAYCVYNRSDREITGEDVRRQNDSFSTRWKETLPPGAHGCCPGHRPECINASVRITFKGISQVCQRNIGARDWIVVSTRRSGNKTVFVCEHNKPK</sequence>
<reference evidence="2" key="1">
    <citation type="journal article" date="2020" name="ISME J.">
        <title>Comparative genomics reveals insights into cyanobacterial evolution and habitat adaptation.</title>
        <authorList>
            <person name="Chen M.Y."/>
            <person name="Teng W.K."/>
            <person name="Zhao L."/>
            <person name="Hu C.X."/>
            <person name="Zhou Y.K."/>
            <person name="Han B.P."/>
            <person name="Song L.R."/>
            <person name="Shu W.S."/>
        </authorList>
    </citation>
    <scope>NUCLEOTIDE SEQUENCE [LARGE SCALE GENOMIC DNA]</scope>
    <source>
        <strain evidence="2">FACHB-251</strain>
    </source>
</reference>
<proteinExistence type="predicted"/>
<gene>
    <name evidence="1" type="ORF">H6G06_07960</name>
</gene>
<evidence type="ECO:0000313" key="1">
    <source>
        <dbReference type="EMBL" id="MBD2293424.1"/>
    </source>
</evidence>
<protein>
    <submittedName>
        <fullName evidence="1">Uncharacterized protein</fullName>
    </submittedName>
</protein>
<comment type="caution">
    <text evidence="1">The sequence shown here is derived from an EMBL/GenBank/DDBJ whole genome shotgun (WGS) entry which is preliminary data.</text>
</comment>
<dbReference type="EMBL" id="JACJQU010000003">
    <property type="protein sequence ID" value="MBD2293424.1"/>
    <property type="molecule type" value="Genomic_DNA"/>
</dbReference>
<dbReference type="AlphaFoldDB" id="A0A926WF62"/>
<dbReference type="Proteomes" id="UP000662185">
    <property type="component" value="Unassembled WGS sequence"/>
</dbReference>
<accession>A0A926WF62</accession>
<organism evidence="1 2">
    <name type="scientific">Anabaena sphaerica FACHB-251</name>
    <dbReference type="NCBI Taxonomy" id="2692883"/>
    <lineage>
        <taxon>Bacteria</taxon>
        <taxon>Bacillati</taxon>
        <taxon>Cyanobacteriota</taxon>
        <taxon>Cyanophyceae</taxon>
        <taxon>Nostocales</taxon>
        <taxon>Nostocaceae</taxon>
        <taxon>Anabaena</taxon>
    </lineage>
</organism>